<accession>A0ABZ1SLL8</accession>
<dbReference type="RefSeq" id="WP_328708787.1">
    <property type="nucleotide sequence ID" value="NZ_CP108085.1"/>
</dbReference>
<evidence type="ECO:0000313" key="1">
    <source>
        <dbReference type="EMBL" id="WUP73329.1"/>
    </source>
</evidence>
<dbReference type="EMBL" id="CP108085">
    <property type="protein sequence ID" value="WUP73329.1"/>
    <property type="molecule type" value="Genomic_DNA"/>
</dbReference>
<evidence type="ECO:0000313" key="2">
    <source>
        <dbReference type="Proteomes" id="UP001432011"/>
    </source>
</evidence>
<protein>
    <submittedName>
        <fullName evidence="1">Uncharacterized protein</fullName>
    </submittedName>
</protein>
<keyword evidence="2" id="KW-1185">Reference proteome</keyword>
<name>A0ABZ1SLL8_9ACTN</name>
<dbReference type="Proteomes" id="UP001432011">
    <property type="component" value="Chromosome"/>
</dbReference>
<reference evidence="1" key="1">
    <citation type="submission" date="2022-10" db="EMBL/GenBank/DDBJ databases">
        <title>The complete genomes of actinobacterial strains from the NBC collection.</title>
        <authorList>
            <person name="Joergensen T.S."/>
            <person name="Alvarez Arevalo M."/>
            <person name="Sterndorff E.B."/>
            <person name="Faurdal D."/>
            <person name="Vuksanovic O."/>
            <person name="Mourched A.-S."/>
            <person name="Charusanti P."/>
            <person name="Shaw S."/>
            <person name="Blin K."/>
            <person name="Weber T."/>
        </authorList>
    </citation>
    <scope>NUCLEOTIDE SEQUENCE</scope>
    <source>
        <strain evidence="1">NBC_00254</strain>
    </source>
</reference>
<sequence length="401" mass="41770">MTWNDFAAGRAVDPAAFVAAAHALLESAVAAAGGGEAARADFVAGLEASLATSGPYATLRLDAGLADQGVRGELRDNAIAVSEVVLDLVRSTSGTGTPGPLDIHSNCVGYAWIPPVVERLIGEPGLHAARNLYNEWLWQLVLLRDALIPFTDPSRVRLLADADGLTRLRDARDWFTVQLMTRRIPHAAIVRFAAEAVTGGYAEGAYGFQHGGTVVLPPVALDGDLLGPAYLLGLREGTLVAEDTAYFVQGQEDGETASTLSVPARAIGDVEVVGLTDRLVPGPPVNPSGAAGPVVRTLSLVVGFDGHEWTTDLGRALRGHRYAARPAAAEATTEPEDAAAWPGCAVLRQDGQVAVPDGGVIPTGGQRALTLALLGRLRPGNVVLYTGQAVGGQRVLLDIRG</sequence>
<organism evidence="1 2">
    <name type="scientific">Microbispora hainanensis</name>
    <dbReference type="NCBI Taxonomy" id="568844"/>
    <lineage>
        <taxon>Bacteria</taxon>
        <taxon>Bacillati</taxon>
        <taxon>Actinomycetota</taxon>
        <taxon>Actinomycetes</taxon>
        <taxon>Streptosporangiales</taxon>
        <taxon>Streptosporangiaceae</taxon>
        <taxon>Microbispora</taxon>
    </lineage>
</organism>
<proteinExistence type="predicted"/>
<gene>
    <name evidence="1" type="ORF">OG913_28535</name>
</gene>